<dbReference type="InterPro" id="IPR036390">
    <property type="entry name" value="WH_DNA-bd_sf"/>
</dbReference>
<feature type="domain" description="HTH marR-type" evidence="4">
    <location>
        <begin position="8"/>
        <end position="143"/>
    </location>
</feature>
<dbReference type="PRINTS" id="PR00598">
    <property type="entry name" value="HTHMARR"/>
</dbReference>
<dbReference type="PROSITE" id="PS50995">
    <property type="entry name" value="HTH_MARR_2"/>
    <property type="match status" value="1"/>
</dbReference>
<dbReference type="PANTHER" id="PTHR42756">
    <property type="entry name" value="TRANSCRIPTIONAL REGULATOR, MARR"/>
    <property type="match status" value="1"/>
</dbReference>
<name>A0A368VLG4_9BACL</name>
<keyword evidence="6" id="KW-1185">Reference proteome</keyword>
<dbReference type="AlphaFoldDB" id="A0A368VLG4"/>
<dbReference type="SMART" id="SM00347">
    <property type="entry name" value="HTH_MARR"/>
    <property type="match status" value="1"/>
</dbReference>
<evidence type="ECO:0000313" key="6">
    <source>
        <dbReference type="Proteomes" id="UP000252415"/>
    </source>
</evidence>
<proteinExistence type="predicted"/>
<evidence type="ECO:0000256" key="1">
    <source>
        <dbReference type="ARBA" id="ARBA00023015"/>
    </source>
</evidence>
<dbReference type="InterPro" id="IPR000835">
    <property type="entry name" value="HTH_MarR-typ"/>
</dbReference>
<dbReference type="EMBL" id="QPJD01000016">
    <property type="protein sequence ID" value="RCW42541.1"/>
    <property type="molecule type" value="Genomic_DNA"/>
</dbReference>
<organism evidence="5 6">
    <name type="scientific">Paenibacillus prosopidis</name>
    <dbReference type="NCBI Taxonomy" id="630520"/>
    <lineage>
        <taxon>Bacteria</taxon>
        <taxon>Bacillati</taxon>
        <taxon>Bacillota</taxon>
        <taxon>Bacilli</taxon>
        <taxon>Bacillales</taxon>
        <taxon>Paenibacillaceae</taxon>
        <taxon>Paenibacillus</taxon>
    </lineage>
</organism>
<evidence type="ECO:0000256" key="2">
    <source>
        <dbReference type="ARBA" id="ARBA00023125"/>
    </source>
</evidence>
<dbReference type="PANTHER" id="PTHR42756:SF1">
    <property type="entry name" value="TRANSCRIPTIONAL REPRESSOR OF EMRAB OPERON"/>
    <property type="match status" value="1"/>
</dbReference>
<dbReference type="GO" id="GO:0003677">
    <property type="term" value="F:DNA binding"/>
    <property type="evidence" value="ECO:0007669"/>
    <property type="project" value="UniProtKB-KW"/>
</dbReference>
<dbReference type="SUPFAM" id="SSF46785">
    <property type="entry name" value="Winged helix' DNA-binding domain"/>
    <property type="match status" value="1"/>
</dbReference>
<dbReference type="RefSeq" id="WP_245976555.1">
    <property type="nucleotide sequence ID" value="NZ_QPJD01000016.1"/>
</dbReference>
<dbReference type="InterPro" id="IPR036388">
    <property type="entry name" value="WH-like_DNA-bd_sf"/>
</dbReference>
<gene>
    <name evidence="5" type="ORF">DFP97_116103</name>
</gene>
<dbReference type="GO" id="GO:0003700">
    <property type="term" value="F:DNA-binding transcription factor activity"/>
    <property type="evidence" value="ECO:0007669"/>
    <property type="project" value="InterPro"/>
</dbReference>
<sequence>MDEFNVEKLALMKRLDESFRQVRRLIHAEWNNYNVHGLGMTHGRMLTILAQSGAQKASALAEQLHITSGGVTGIADRLIELGYIKRERGEQDRRVVMLDITEEGLKSVNLIETVREKLMLKLFDGMSEEDMAQGLRLFEQMRGNMEAAGEDER</sequence>
<reference evidence="5 6" key="1">
    <citation type="submission" date="2018-07" db="EMBL/GenBank/DDBJ databases">
        <title>Genomic Encyclopedia of Type Strains, Phase III (KMG-III): the genomes of soil and plant-associated and newly described type strains.</title>
        <authorList>
            <person name="Whitman W."/>
        </authorList>
    </citation>
    <scope>NUCLEOTIDE SEQUENCE [LARGE SCALE GENOMIC DNA]</scope>
    <source>
        <strain evidence="5 6">CECT 7506</strain>
    </source>
</reference>
<protein>
    <submittedName>
        <fullName evidence="5">MarR family transcriptional regulator</fullName>
    </submittedName>
</protein>
<dbReference type="Gene3D" id="1.10.10.10">
    <property type="entry name" value="Winged helix-like DNA-binding domain superfamily/Winged helix DNA-binding domain"/>
    <property type="match status" value="1"/>
</dbReference>
<keyword evidence="3" id="KW-0804">Transcription</keyword>
<keyword evidence="1" id="KW-0805">Transcription regulation</keyword>
<dbReference type="Proteomes" id="UP000252415">
    <property type="component" value="Unassembled WGS sequence"/>
</dbReference>
<keyword evidence="2" id="KW-0238">DNA-binding</keyword>
<comment type="caution">
    <text evidence="5">The sequence shown here is derived from an EMBL/GenBank/DDBJ whole genome shotgun (WGS) entry which is preliminary data.</text>
</comment>
<evidence type="ECO:0000259" key="4">
    <source>
        <dbReference type="PROSITE" id="PS50995"/>
    </source>
</evidence>
<dbReference type="Pfam" id="PF01047">
    <property type="entry name" value="MarR"/>
    <property type="match status" value="1"/>
</dbReference>
<evidence type="ECO:0000313" key="5">
    <source>
        <dbReference type="EMBL" id="RCW42541.1"/>
    </source>
</evidence>
<evidence type="ECO:0000256" key="3">
    <source>
        <dbReference type="ARBA" id="ARBA00023163"/>
    </source>
</evidence>
<accession>A0A368VLG4</accession>